<name>A0A8K1CKR3_PYTOL</name>
<dbReference type="EMBL" id="SPLM01000039">
    <property type="protein sequence ID" value="TMW64526.1"/>
    <property type="molecule type" value="Genomic_DNA"/>
</dbReference>
<dbReference type="Pfam" id="PF00266">
    <property type="entry name" value="Aminotran_5"/>
    <property type="match status" value="1"/>
</dbReference>
<dbReference type="InterPro" id="IPR015424">
    <property type="entry name" value="PyrdxlP-dep_Trfase"/>
</dbReference>
<dbReference type="SUPFAM" id="SSF53383">
    <property type="entry name" value="PLP-dependent transferases"/>
    <property type="match status" value="1"/>
</dbReference>
<dbReference type="PANTHER" id="PTHR43686">
    <property type="entry name" value="SULFURTRANSFERASE-RELATED"/>
    <property type="match status" value="1"/>
</dbReference>
<comment type="caution">
    <text evidence="2">The sequence shown here is derived from an EMBL/GenBank/DDBJ whole genome shotgun (WGS) entry which is preliminary data.</text>
</comment>
<dbReference type="AlphaFoldDB" id="A0A8K1CKR3"/>
<dbReference type="Gene3D" id="3.40.640.10">
    <property type="entry name" value="Type I PLP-dependent aspartate aminotransferase-like (Major domain)"/>
    <property type="match status" value="1"/>
</dbReference>
<dbReference type="Gene3D" id="3.90.1150.10">
    <property type="entry name" value="Aspartate Aminotransferase, domain 1"/>
    <property type="match status" value="1"/>
</dbReference>
<evidence type="ECO:0000259" key="1">
    <source>
        <dbReference type="Pfam" id="PF00266"/>
    </source>
</evidence>
<organism evidence="2 3">
    <name type="scientific">Pythium oligandrum</name>
    <name type="common">Mycoparasitic fungus</name>
    <dbReference type="NCBI Taxonomy" id="41045"/>
    <lineage>
        <taxon>Eukaryota</taxon>
        <taxon>Sar</taxon>
        <taxon>Stramenopiles</taxon>
        <taxon>Oomycota</taxon>
        <taxon>Peronosporomycetes</taxon>
        <taxon>Pythiales</taxon>
        <taxon>Pythiaceae</taxon>
        <taxon>Pythium</taxon>
    </lineage>
</organism>
<proteinExistence type="predicted"/>
<reference evidence="2" key="1">
    <citation type="submission" date="2019-03" db="EMBL/GenBank/DDBJ databases">
        <title>Long read genome sequence of the mycoparasitic Pythium oligandrum ATCC 38472 isolated from sugarbeet rhizosphere.</title>
        <authorList>
            <person name="Gaulin E."/>
        </authorList>
    </citation>
    <scope>NUCLEOTIDE SEQUENCE</scope>
    <source>
        <strain evidence="2">ATCC 38472_TT</strain>
    </source>
</reference>
<dbReference type="InterPro" id="IPR015421">
    <property type="entry name" value="PyrdxlP-dep_Trfase_major"/>
</dbReference>
<accession>A0A8K1CKR3</accession>
<dbReference type="Proteomes" id="UP000794436">
    <property type="component" value="Unassembled WGS sequence"/>
</dbReference>
<evidence type="ECO:0000313" key="2">
    <source>
        <dbReference type="EMBL" id="TMW64526.1"/>
    </source>
</evidence>
<dbReference type="PANTHER" id="PTHR43686:SF1">
    <property type="entry name" value="AMINOTRAN_5 DOMAIN-CONTAINING PROTEIN"/>
    <property type="match status" value="1"/>
</dbReference>
<keyword evidence="3" id="KW-1185">Reference proteome</keyword>
<evidence type="ECO:0000313" key="3">
    <source>
        <dbReference type="Proteomes" id="UP000794436"/>
    </source>
</evidence>
<dbReference type="InterPro" id="IPR015422">
    <property type="entry name" value="PyrdxlP-dep_Trfase_small"/>
</dbReference>
<dbReference type="OrthoDB" id="420046at2759"/>
<protein>
    <recommendedName>
        <fullName evidence="1">Aminotransferase class V domain-containing protein</fullName>
    </recommendedName>
</protein>
<dbReference type="InterPro" id="IPR000192">
    <property type="entry name" value="Aminotrans_V_dom"/>
</dbReference>
<feature type="domain" description="Aminotransferase class V" evidence="1">
    <location>
        <begin position="34"/>
        <end position="448"/>
    </location>
</feature>
<gene>
    <name evidence="2" type="ORF">Poli38472_011406</name>
</gene>
<sequence length="665" mass="74597">MSAKSSHHTIANNVIGHHHHQVPSPFGGHRTICYADFTASGQSLQCIEDYIQQQVMPFYGNTHTITSITGRQTTWYRQEAREIIADAVNARILGSDPQDTLIFTGQGTTSAIHKLVMALGLHLQSNAMAPQRPVVFVGPFEHHSNLLPWRESHADVVMIPEDESGHVDVDVLIQRLQEYAHRPVKIGTFSAASNLTGVLTDVDSITATLHTYGALAFWDYASCAPYVPIDMNPDAGEGLRCKDAIFFSGHKFIGGPGSPGVLVIRSRLLNRSVPTVPGGGTVFFVTERDHRYLSNKEEREEGGTPDILGSIRLGLAFQIKQRYGPDQIMARERAHVCHARESFAKNEKIVVLGRDDVDQLPIFSFLIRCGDRFLHYNFVCALLNDLFGIQSRGGCQCAGPYAMRLLGIAKDDIQAVERALVANKCEGIRSGFSRLSFPYFMDDEQVDYILEAIHFIAEDGWRFLPQYELDVASGRWDHTGHNEPVRQLLSDFSLDEQASARLNKTESVMDIRTHRRQNLITARRLAASANIPAKLNRLDLTYEQELLRWFVSPVEAARALSREASPALSTTIFGPFQPHRYRTGVLRQQWDLLEPVSPGNQSSVLHQKKKMGKFKRIRQHLRLKHLMCTPSTSTPEQNDVIEGNHVILEASDWHFSKSRISTSTF</sequence>